<dbReference type="EMBL" id="BTRK01000003">
    <property type="protein sequence ID" value="GMR39716.1"/>
    <property type="molecule type" value="Genomic_DNA"/>
</dbReference>
<evidence type="ECO:0000313" key="2">
    <source>
        <dbReference type="Proteomes" id="UP001328107"/>
    </source>
</evidence>
<keyword evidence="2" id="KW-1185">Reference proteome</keyword>
<reference evidence="2" key="1">
    <citation type="submission" date="2022-10" db="EMBL/GenBank/DDBJ databases">
        <title>Genome assembly of Pristionchus species.</title>
        <authorList>
            <person name="Yoshida K."/>
            <person name="Sommer R.J."/>
        </authorList>
    </citation>
    <scope>NUCLEOTIDE SEQUENCE [LARGE SCALE GENOMIC DNA]</scope>
    <source>
        <strain evidence="2">RS5460</strain>
    </source>
</reference>
<organism evidence="1 2">
    <name type="scientific">Pristionchus mayeri</name>
    <dbReference type="NCBI Taxonomy" id="1317129"/>
    <lineage>
        <taxon>Eukaryota</taxon>
        <taxon>Metazoa</taxon>
        <taxon>Ecdysozoa</taxon>
        <taxon>Nematoda</taxon>
        <taxon>Chromadorea</taxon>
        <taxon>Rhabditida</taxon>
        <taxon>Rhabditina</taxon>
        <taxon>Diplogasteromorpha</taxon>
        <taxon>Diplogasteroidea</taxon>
        <taxon>Neodiplogasteridae</taxon>
        <taxon>Pristionchus</taxon>
    </lineage>
</organism>
<comment type="caution">
    <text evidence="1">The sequence shown here is derived from an EMBL/GenBank/DDBJ whole genome shotgun (WGS) entry which is preliminary data.</text>
</comment>
<sequence length="67" mass="7847">KEVYGFGPGVQPTEHYLIQILENRNTNRFILGTLESMTSEWLKEVSKDLEEYLRNSRIQGISNKVYL</sequence>
<gene>
    <name evidence="1" type="ORF">PMAYCL1PPCAC_09911</name>
</gene>
<protein>
    <submittedName>
        <fullName evidence="1">Uncharacterized protein</fullName>
    </submittedName>
</protein>
<dbReference type="Proteomes" id="UP001328107">
    <property type="component" value="Unassembled WGS sequence"/>
</dbReference>
<name>A0AAN4ZII5_9BILA</name>
<accession>A0AAN4ZII5</accession>
<dbReference type="AlphaFoldDB" id="A0AAN4ZII5"/>
<proteinExistence type="predicted"/>
<feature type="non-terminal residue" evidence="1">
    <location>
        <position position="1"/>
    </location>
</feature>
<evidence type="ECO:0000313" key="1">
    <source>
        <dbReference type="EMBL" id="GMR39716.1"/>
    </source>
</evidence>